<dbReference type="GO" id="GO:0008236">
    <property type="term" value="F:serine-type peptidase activity"/>
    <property type="evidence" value="ECO:0007669"/>
    <property type="project" value="UniProtKB-KW"/>
</dbReference>
<evidence type="ECO:0000256" key="5">
    <source>
        <dbReference type="RuleBase" id="RU004404"/>
    </source>
</evidence>
<keyword evidence="4 5" id="KW-0720">Serine protease</keyword>
<gene>
    <name evidence="9" type="ORF">EZ315_06575</name>
</gene>
<keyword evidence="6" id="KW-0732">Signal</keyword>
<dbReference type="GO" id="GO:0030288">
    <property type="term" value="C:outer membrane-bounded periplasmic space"/>
    <property type="evidence" value="ECO:0007669"/>
    <property type="project" value="TreeGrafter"/>
</dbReference>
<feature type="chain" id="PRO_5021246095" evidence="6">
    <location>
        <begin position="21"/>
        <end position="531"/>
    </location>
</feature>
<evidence type="ECO:0000313" key="9">
    <source>
        <dbReference type="EMBL" id="TGG40362.1"/>
    </source>
</evidence>
<dbReference type="SUPFAM" id="SSF52096">
    <property type="entry name" value="ClpP/crotonase"/>
    <property type="match status" value="1"/>
</dbReference>
<evidence type="ECO:0000256" key="6">
    <source>
        <dbReference type="SAM" id="SignalP"/>
    </source>
</evidence>
<dbReference type="Gene3D" id="3.30.750.44">
    <property type="match status" value="1"/>
</dbReference>
<dbReference type="CDD" id="cd07560">
    <property type="entry name" value="Peptidase_S41_CPP"/>
    <property type="match status" value="1"/>
</dbReference>
<keyword evidence="10" id="KW-1185">Reference proteome</keyword>
<feature type="domain" description="PDZ" evidence="7">
    <location>
        <begin position="87"/>
        <end position="160"/>
    </location>
</feature>
<reference evidence="9 10" key="1">
    <citation type="submission" date="2019-02" db="EMBL/GenBank/DDBJ databases">
        <title>Isolation and identification of novel species under the genus Muribaculum.</title>
        <authorList>
            <person name="Miyake S."/>
            <person name="Ding Y."/>
            <person name="Low A."/>
            <person name="Soh M."/>
            <person name="Seedorf H."/>
        </authorList>
    </citation>
    <scope>NUCLEOTIDE SEQUENCE [LARGE SCALE GENOMIC DNA]</scope>
    <source>
        <strain evidence="9 10">TLL-A3</strain>
    </source>
</reference>
<dbReference type="GO" id="GO:0006508">
    <property type="term" value="P:proteolysis"/>
    <property type="evidence" value="ECO:0007669"/>
    <property type="project" value="UniProtKB-KW"/>
</dbReference>
<keyword evidence="3 5" id="KW-0378">Hydrolase</keyword>
<dbReference type="RefSeq" id="WP_135471376.1">
    <property type="nucleotide sequence ID" value="NZ_CASJDB010000024.1"/>
</dbReference>
<dbReference type="AlphaFoldDB" id="A0A4Z0VB06"/>
<dbReference type="InterPro" id="IPR005151">
    <property type="entry name" value="Tail-specific_protease"/>
</dbReference>
<dbReference type="GO" id="GO:0004175">
    <property type="term" value="F:endopeptidase activity"/>
    <property type="evidence" value="ECO:0007669"/>
    <property type="project" value="TreeGrafter"/>
</dbReference>
<dbReference type="Pfam" id="PF03572">
    <property type="entry name" value="Peptidase_S41"/>
    <property type="match status" value="1"/>
</dbReference>
<feature type="domain" description="Tail specific protease" evidence="8">
    <location>
        <begin position="162"/>
        <end position="355"/>
    </location>
</feature>
<dbReference type="PANTHER" id="PTHR32060">
    <property type="entry name" value="TAIL-SPECIFIC PROTEASE"/>
    <property type="match status" value="1"/>
</dbReference>
<dbReference type="NCBIfam" id="TIGR00225">
    <property type="entry name" value="prc"/>
    <property type="match status" value="1"/>
</dbReference>
<comment type="caution">
    <text evidence="9">The sequence shown here is derived from an EMBL/GenBank/DDBJ whole genome shotgun (WGS) entry which is preliminary data.</text>
</comment>
<accession>A0A4Z0VB06</accession>
<dbReference type="CDD" id="cd06782">
    <property type="entry name" value="cpPDZ_CPP-like"/>
    <property type="match status" value="1"/>
</dbReference>
<dbReference type="Gene3D" id="2.30.42.10">
    <property type="match status" value="1"/>
</dbReference>
<feature type="signal peptide" evidence="6">
    <location>
        <begin position="1"/>
        <end position="20"/>
    </location>
</feature>
<evidence type="ECO:0000313" key="10">
    <source>
        <dbReference type="Proteomes" id="UP000297635"/>
    </source>
</evidence>
<dbReference type="SMART" id="SM00245">
    <property type="entry name" value="TSPc"/>
    <property type="match status" value="1"/>
</dbReference>
<dbReference type="GeneID" id="82149452"/>
<evidence type="ECO:0000259" key="8">
    <source>
        <dbReference type="SMART" id="SM00245"/>
    </source>
</evidence>
<proteinExistence type="inferred from homology"/>
<protein>
    <submittedName>
        <fullName evidence="9">S41 family peptidase</fullName>
    </submittedName>
</protein>
<dbReference type="Proteomes" id="UP000297635">
    <property type="component" value="Unassembled WGS sequence"/>
</dbReference>
<keyword evidence="2 5" id="KW-0645">Protease</keyword>
<evidence type="ECO:0000256" key="1">
    <source>
        <dbReference type="ARBA" id="ARBA00009179"/>
    </source>
</evidence>
<dbReference type="InterPro" id="IPR036034">
    <property type="entry name" value="PDZ_sf"/>
</dbReference>
<dbReference type="SUPFAM" id="SSF50156">
    <property type="entry name" value="PDZ domain-like"/>
    <property type="match status" value="1"/>
</dbReference>
<organism evidence="9 10">
    <name type="scientific">Duncaniella freteri</name>
    <dbReference type="NCBI Taxonomy" id="2530391"/>
    <lineage>
        <taxon>Bacteria</taxon>
        <taxon>Pseudomonadati</taxon>
        <taxon>Bacteroidota</taxon>
        <taxon>Bacteroidia</taxon>
        <taxon>Bacteroidales</taxon>
        <taxon>Muribaculaceae</taxon>
        <taxon>Duncaniella</taxon>
    </lineage>
</organism>
<evidence type="ECO:0000256" key="3">
    <source>
        <dbReference type="ARBA" id="ARBA00022801"/>
    </source>
</evidence>
<dbReference type="InterPro" id="IPR004447">
    <property type="entry name" value="Peptidase_S41A"/>
</dbReference>
<evidence type="ECO:0000259" key="7">
    <source>
        <dbReference type="SMART" id="SM00228"/>
    </source>
</evidence>
<dbReference type="SMART" id="SM00228">
    <property type="entry name" value="PDZ"/>
    <property type="match status" value="1"/>
</dbReference>
<dbReference type="InterPro" id="IPR001478">
    <property type="entry name" value="PDZ"/>
</dbReference>
<dbReference type="InterPro" id="IPR029045">
    <property type="entry name" value="ClpP/crotonase-like_dom_sf"/>
</dbReference>
<dbReference type="GO" id="GO:0007165">
    <property type="term" value="P:signal transduction"/>
    <property type="evidence" value="ECO:0007669"/>
    <property type="project" value="TreeGrafter"/>
</dbReference>
<comment type="similarity">
    <text evidence="1 5">Belongs to the peptidase S41A family.</text>
</comment>
<dbReference type="PANTHER" id="PTHR32060:SF30">
    <property type="entry name" value="CARBOXY-TERMINAL PROCESSING PROTEASE CTPA"/>
    <property type="match status" value="1"/>
</dbReference>
<name>A0A4Z0VB06_9BACT</name>
<evidence type="ECO:0000256" key="4">
    <source>
        <dbReference type="ARBA" id="ARBA00022825"/>
    </source>
</evidence>
<sequence length="531" mass="59258">MRKILYSLIILLAGAASLKAQVVKLPPERKLAFAEQIIASYYVDTIDTTKVVEDAIIAMLKDLDPHSTYSNADETRELTEPLNGNFSGIGIRFQMDKDTLYVIESVAGGPCERVGILPGDRILSCNDTVISGAKMPNSKILKVLRGPRGSEARLMVVRKGTDRPMEFVVKRDEIPIYSIDATYMINDSIGLISISRFAGTTTDEVNDAMKKLRKRGLKHLIIDLTDNGGGYLRPSTEIANKFLNKGDLIVYTDSPKNGSARYEATSNGDFLDGRVVVMVNQFSASASEILSGALQDNDRGVIVGRRTFGKGLVQRPFPFPDGSMIRLTVSRYHTPSGRCIQKPYTDGDDEDYHMDMVNRYQSGELSSADSIAFPDSLLYHTLRLGRPVYGGGGIMPDRFVPLDTTYYTDYYRDLVAKGTINHYALEYVDSHRSGLKKKYKKEDDFVSKFSVTPQMMQALTETGRKDGVEYNKEQFDTSYDYIATVVKGLIGRDLFEQSTYFRIANPCNPIYNAALEIISDPAKYRSYLSKP</sequence>
<evidence type="ECO:0000256" key="2">
    <source>
        <dbReference type="ARBA" id="ARBA00022670"/>
    </source>
</evidence>
<dbReference type="Pfam" id="PF13180">
    <property type="entry name" value="PDZ_2"/>
    <property type="match status" value="1"/>
</dbReference>
<dbReference type="Gene3D" id="3.90.226.10">
    <property type="entry name" value="2-enoyl-CoA Hydratase, Chain A, domain 1"/>
    <property type="match status" value="1"/>
</dbReference>
<dbReference type="EMBL" id="SJSA01000001">
    <property type="protein sequence ID" value="TGG40362.1"/>
    <property type="molecule type" value="Genomic_DNA"/>
</dbReference>